<dbReference type="InterPro" id="IPR036709">
    <property type="entry name" value="Autotransporte_beta_dom_sf"/>
</dbReference>
<dbReference type="GO" id="GO:0106435">
    <property type="term" value="F:carboxylesterase activity"/>
    <property type="evidence" value="ECO:0007669"/>
    <property type="project" value="UniProtKB-EC"/>
</dbReference>
<dbReference type="SMART" id="SM00869">
    <property type="entry name" value="Autotransporter"/>
    <property type="match status" value="1"/>
</dbReference>
<accession>A0ABM8UDG4</accession>
<evidence type="ECO:0000313" key="7">
    <source>
        <dbReference type="Proteomes" id="UP000680116"/>
    </source>
</evidence>
<dbReference type="EMBL" id="OU015430">
    <property type="protein sequence ID" value="CAG4970321.1"/>
    <property type="molecule type" value="Genomic_DNA"/>
</dbReference>
<evidence type="ECO:0000256" key="4">
    <source>
        <dbReference type="SAM" id="SignalP"/>
    </source>
</evidence>
<protein>
    <submittedName>
        <fullName evidence="6">Esterase EstA</fullName>
        <ecNumber evidence="6">3.1.1.1</ecNumber>
    </submittedName>
</protein>
<dbReference type="InterPro" id="IPR005546">
    <property type="entry name" value="Autotransporte_beta"/>
</dbReference>
<feature type="signal peptide" evidence="4">
    <location>
        <begin position="1"/>
        <end position="21"/>
    </location>
</feature>
<dbReference type="SUPFAM" id="SSF52266">
    <property type="entry name" value="SGNH hydrolase"/>
    <property type="match status" value="1"/>
</dbReference>
<dbReference type="PANTHER" id="PTHR45648">
    <property type="entry name" value="GDSL LIPASE/ACYLHYDROLASE FAMILY PROTEIN (AFU_ORTHOLOGUE AFUA_4G14700)"/>
    <property type="match status" value="1"/>
</dbReference>
<dbReference type="RefSeq" id="WP_215219679.1">
    <property type="nucleotide sequence ID" value="NZ_OU015430.1"/>
</dbReference>
<evidence type="ECO:0000256" key="1">
    <source>
        <dbReference type="ARBA" id="ARBA00008668"/>
    </source>
</evidence>
<dbReference type="InterPro" id="IPR017186">
    <property type="entry name" value="Lipase_autotranspt_EstA"/>
</dbReference>
<keyword evidence="7" id="KW-1185">Reference proteome</keyword>
<evidence type="ECO:0000313" key="6">
    <source>
        <dbReference type="EMBL" id="CAG4970321.1"/>
    </source>
</evidence>
<dbReference type="Pfam" id="PF00657">
    <property type="entry name" value="Lipase_GDSL"/>
    <property type="match status" value="1"/>
</dbReference>
<feature type="domain" description="Autotransporter" evidence="5">
    <location>
        <begin position="348"/>
        <end position="622"/>
    </location>
</feature>
<comment type="similarity">
    <text evidence="1">Belongs to the 'GDSL' lipolytic enzyme family.</text>
</comment>
<dbReference type="SUPFAM" id="SSF103515">
    <property type="entry name" value="Autotransporter"/>
    <property type="match status" value="1"/>
</dbReference>
<name>A0ABM8UDG4_9GAMM</name>
<organism evidence="6 7">
    <name type="scientific">Novilysobacter luteus</name>
    <dbReference type="NCBI Taxonomy" id="2822368"/>
    <lineage>
        <taxon>Bacteria</taxon>
        <taxon>Pseudomonadati</taxon>
        <taxon>Pseudomonadota</taxon>
        <taxon>Gammaproteobacteria</taxon>
        <taxon>Lysobacterales</taxon>
        <taxon>Lysobacteraceae</taxon>
        <taxon>Novilysobacter</taxon>
    </lineage>
</organism>
<dbReference type="Gene3D" id="3.40.50.1110">
    <property type="entry name" value="SGNH hydrolase"/>
    <property type="match status" value="1"/>
</dbReference>
<dbReference type="InterPro" id="IPR001087">
    <property type="entry name" value="GDSL"/>
</dbReference>
<evidence type="ECO:0000256" key="3">
    <source>
        <dbReference type="ARBA" id="ARBA00022801"/>
    </source>
</evidence>
<dbReference type="PANTHER" id="PTHR45648:SF22">
    <property type="entry name" value="GDSL LIPASE_ACYLHYDROLASE FAMILY PROTEIN (AFU_ORTHOLOGUE AFUA_4G14700)"/>
    <property type="match status" value="1"/>
</dbReference>
<dbReference type="EC" id="3.1.1.1" evidence="6"/>
<keyword evidence="3 6" id="KW-0378">Hydrolase</keyword>
<dbReference type="Pfam" id="PF03797">
    <property type="entry name" value="Autotransporter"/>
    <property type="match status" value="1"/>
</dbReference>
<keyword evidence="2 4" id="KW-0732">Signal</keyword>
<evidence type="ECO:0000259" key="5">
    <source>
        <dbReference type="PROSITE" id="PS51208"/>
    </source>
</evidence>
<reference evidence="6 7" key="1">
    <citation type="submission" date="2021-04" db="EMBL/GenBank/DDBJ databases">
        <authorList>
            <person name="Rodrigo-Torres L."/>
            <person name="Arahal R. D."/>
            <person name="Lucena T."/>
        </authorList>
    </citation>
    <scope>NUCLEOTIDE SEQUENCE [LARGE SCALE GENOMIC DNA]</scope>
    <source>
        <strain evidence="6 7">CECT 30171</strain>
    </source>
</reference>
<proteinExistence type="inferred from homology"/>
<dbReference type="Proteomes" id="UP000680116">
    <property type="component" value="Chromosome"/>
</dbReference>
<dbReference type="InterPro" id="IPR051058">
    <property type="entry name" value="GDSL_Est/Lipase"/>
</dbReference>
<dbReference type="InterPro" id="IPR036514">
    <property type="entry name" value="SGNH_hydro_sf"/>
</dbReference>
<gene>
    <name evidence="6" type="primary">estA</name>
    <name evidence="6" type="ORF">LYB30171_00710</name>
</gene>
<dbReference type="CDD" id="cd01847">
    <property type="entry name" value="Triacylglycerol_lipase_like"/>
    <property type="match status" value="1"/>
</dbReference>
<feature type="chain" id="PRO_5046057880" evidence="4">
    <location>
        <begin position="22"/>
        <end position="622"/>
    </location>
</feature>
<dbReference type="PIRSF" id="PIRSF037375">
    <property type="entry name" value="Autotrns_EstA"/>
    <property type="match status" value="1"/>
</dbReference>
<evidence type="ECO:0000256" key="2">
    <source>
        <dbReference type="ARBA" id="ARBA00022729"/>
    </source>
</evidence>
<dbReference type="PROSITE" id="PS51208">
    <property type="entry name" value="AUTOTRANSPORTER"/>
    <property type="match status" value="1"/>
</dbReference>
<sequence length="622" mass="64475">MKPARTLLAVALALAAAPAFAQVSPAANDSPYSQTVFFGDSLTDSGHFRPALVQVAGPQAAILGRFTTNPWLVWSEYLADFYGTGAASDNQGGSNYAVGGARAGEDSSATLAPGFTLPVPSMTTQVANYLAATGGVADPNALYTVWGGNNDVFAAVATAAAGGNPAPVIGAAVAAEVTAVGTLQAAGAQYVLVPTIPDIGLTPGFRAQGPAAQAAGTQLSAAYNDALFDAFAQAGLRVIPLDTFHLFQEVAADPAAFGFSNITGTACQPQITSQSLTCNPNTYVTPGATTSYAFADGVHPSGGAHEVIADYAVSVLEAPRQVAVLPNSAAMTGRARADRVAAQLAVPAGGEGARWWADVRGDFQRYDHGRVYDGAGPALTVGVDWRRGALTFGAFGGYGQQQHDWGNRGGSFDQSEASVGAYLAWMSEAGGWINAQASFSQLGFDIERNANLGQATRVHHADVDGDNMSVGLNAGWEFGDGAVRHGPVIGVLAQQIDIDGFAESEPALSTSLAYPEQTFDSMIASAGWQVRYDGGHFQPYARLTVDRELEDYPEQAFARLQSMPGTTDYAVPGVAFDDNYGSLMFGARTQLFGLDANLGSSLTVNQTGGHHATVFATVGSRF</sequence>
<dbReference type="Gene3D" id="2.40.128.130">
    <property type="entry name" value="Autotransporter beta-domain"/>
    <property type="match status" value="1"/>
</dbReference>